<accession>A0AAV0FF45</accession>
<dbReference type="AlphaFoldDB" id="A0AAV0FF45"/>
<protein>
    <recommendedName>
        <fullName evidence="4">F-box associated domain-containing protein</fullName>
    </recommendedName>
</protein>
<organism evidence="2 3">
    <name type="scientific">Cuscuta epithymum</name>
    <dbReference type="NCBI Taxonomy" id="186058"/>
    <lineage>
        <taxon>Eukaryota</taxon>
        <taxon>Viridiplantae</taxon>
        <taxon>Streptophyta</taxon>
        <taxon>Embryophyta</taxon>
        <taxon>Tracheophyta</taxon>
        <taxon>Spermatophyta</taxon>
        <taxon>Magnoliopsida</taxon>
        <taxon>eudicotyledons</taxon>
        <taxon>Gunneridae</taxon>
        <taxon>Pentapetalae</taxon>
        <taxon>asterids</taxon>
        <taxon>lamiids</taxon>
        <taxon>Solanales</taxon>
        <taxon>Convolvulaceae</taxon>
        <taxon>Cuscuteae</taxon>
        <taxon>Cuscuta</taxon>
        <taxon>Cuscuta subgen. Cuscuta</taxon>
    </lineage>
</organism>
<evidence type="ECO:0000313" key="2">
    <source>
        <dbReference type="EMBL" id="CAH9134066.1"/>
    </source>
</evidence>
<proteinExistence type="predicted"/>
<comment type="caution">
    <text evidence="2">The sequence shown here is derived from an EMBL/GenBank/DDBJ whole genome shotgun (WGS) entry which is preliminary data.</text>
</comment>
<evidence type="ECO:0000313" key="3">
    <source>
        <dbReference type="Proteomes" id="UP001152523"/>
    </source>
</evidence>
<keyword evidence="1" id="KW-1133">Transmembrane helix</keyword>
<sequence>MVLRFQDFPYSRCEKLVYFDPDTEKFELLPTPKVKEGGFNIIGALGVIQGFLSMALFVSNDIEILAMKEYGVAESWVTLYTISQHKLCVRNNSYFIKCPRRENSRVTFYSQKNNVLICGIGFTGKYL</sequence>
<feature type="transmembrane region" description="Helical" evidence="1">
    <location>
        <begin position="38"/>
        <end position="58"/>
    </location>
</feature>
<gene>
    <name evidence="2" type="ORF">CEPIT_LOCUS33430</name>
</gene>
<keyword evidence="1" id="KW-0472">Membrane</keyword>
<name>A0AAV0FF45_9ASTE</name>
<keyword evidence="1" id="KW-0812">Transmembrane</keyword>
<evidence type="ECO:0008006" key="4">
    <source>
        <dbReference type="Google" id="ProtNLM"/>
    </source>
</evidence>
<dbReference type="EMBL" id="CAMAPF010000979">
    <property type="protein sequence ID" value="CAH9134066.1"/>
    <property type="molecule type" value="Genomic_DNA"/>
</dbReference>
<dbReference type="Proteomes" id="UP001152523">
    <property type="component" value="Unassembled WGS sequence"/>
</dbReference>
<reference evidence="2" key="1">
    <citation type="submission" date="2022-07" db="EMBL/GenBank/DDBJ databases">
        <authorList>
            <person name="Macas J."/>
            <person name="Novak P."/>
            <person name="Neumann P."/>
        </authorList>
    </citation>
    <scope>NUCLEOTIDE SEQUENCE</scope>
</reference>
<keyword evidence="3" id="KW-1185">Reference proteome</keyword>
<evidence type="ECO:0000256" key="1">
    <source>
        <dbReference type="SAM" id="Phobius"/>
    </source>
</evidence>